<dbReference type="PROSITE" id="PS51257">
    <property type="entry name" value="PROKAR_LIPOPROTEIN"/>
    <property type="match status" value="1"/>
</dbReference>
<dbReference type="OrthoDB" id="9784149at2"/>
<dbReference type="PROSITE" id="PS00146">
    <property type="entry name" value="BETA_LACTAMASE_A"/>
    <property type="match status" value="1"/>
</dbReference>
<protein>
    <recommendedName>
        <fullName evidence="2 5">Beta-lactamase</fullName>
        <ecNumber evidence="2 5">3.5.2.6</ecNumber>
    </recommendedName>
</protein>
<organism evidence="8 10">
    <name type="scientific">Cryobacterium roopkundense</name>
    <dbReference type="NCBI Taxonomy" id="1001240"/>
    <lineage>
        <taxon>Bacteria</taxon>
        <taxon>Bacillati</taxon>
        <taxon>Actinomycetota</taxon>
        <taxon>Actinomycetes</taxon>
        <taxon>Micrococcales</taxon>
        <taxon>Microbacteriaceae</taxon>
        <taxon>Cryobacterium</taxon>
    </lineage>
</organism>
<evidence type="ECO:0000256" key="2">
    <source>
        <dbReference type="ARBA" id="ARBA00012865"/>
    </source>
</evidence>
<evidence type="ECO:0000256" key="6">
    <source>
        <dbReference type="SAM" id="SignalP"/>
    </source>
</evidence>
<feature type="chain" id="PRO_5033713560" description="Beta-lactamase" evidence="6">
    <location>
        <begin position="27"/>
        <end position="315"/>
    </location>
</feature>
<dbReference type="GO" id="GO:0008800">
    <property type="term" value="F:beta-lactamase activity"/>
    <property type="evidence" value="ECO:0007669"/>
    <property type="project" value="UniProtKB-UniRule"/>
</dbReference>
<evidence type="ECO:0000259" key="7">
    <source>
        <dbReference type="Pfam" id="PF13354"/>
    </source>
</evidence>
<evidence type="ECO:0000313" key="8">
    <source>
        <dbReference type="EMBL" id="KGJ76985.1"/>
    </source>
</evidence>
<evidence type="ECO:0000256" key="5">
    <source>
        <dbReference type="RuleBase" id="RU361140"/>
    </source>
</evidence>
<reference evidence="9 11" key="2">
    <citation type="submission" date="2020-08" db="EMBL/GenBank/DDBJ databases">
        <title>Sequencing the genomes of 1000 actinobacteria strains.</title>
        <authorList>
            <person name="Klenk H.-P."/>
        </authorList>
    </citation>
    <scope>NUCLEOTIDE SEQUENCE [LARGE SCALE GENOMIC DNA]</scope>
    <source>
        <strain evidence="9 11">DSM 21065</strain>
    </source>
</reference>
<evidence type="ECO:0000256" key="1">
    <source>
        <dbReference type="ARBA" id="ARBA00009009"/>
    </source>
</evidence>
<dbReference type="GO" id="GO:0046677">
    <property type="term" value="P:response to antibiotic"/>
    <property type="evidence" value="ECO:0007669"/>
    <property type="project" value="UniProtKB-UniRule"/>
</dbReference>
<gene>
    <name evidence="9" type="ORF">BJ997_001091</name>
    <name evidence="8" type="ORF">GY21_08715</name>
</gene>
<keyword evidence="10" id="KW-1185">Reference proteome</keyword>
<dbReference type="eggNOG" id="COG2367">
    <property type="taxonomic scope" value="Bacteria"/>
</dbReference>
<dbReference type="RefSeq" id="WP_035836333.1">
    <property type="nucleotide sequence ID" value="NZ_JACHBQ010000001.1"/>
</dbReference>
<keyword evidence="4 5" id="KW-0046">Antibiotic resistance</keyword>
<sequence>MATQNKRWTTIVLGSLLMVASSGCTAAEPNAPPGMPSRAATEPADSALQTALGELEDQYDARIGLSVTDTADGSTLDYRGGSRFGYASTLKMLAAAALLDQTTPEELDRVVTWSEADVLESGYSPVTSEHLDTGLPLGDVAMAAIRTSDNTAMNLMLKQFGGPAGLDKILEGYGDTVTDVVDNEPGLNTVTIDNTANTSTPRAFTKTLERIVSGEILDDADRSTLIDWMTGNATGDTLIRAGAPEGWEVADKSGGAGAIRNDVAVVIPPDGIPLVITVFTTRNDPDTAYDDALVAETARLALATIAAARENRPPA</sequence>
<keyword evidence="3 5" id="KW-0378">Hydrolase</keyword>
<proteinExistence type="inferred from homology"/>
<feature type="domain" description="Beta-lactamase class A catalytic" evidence="7">
    <location>
        <begin position="64"/>
        <end position="280"/>
    </location>
</feature>
<dbReference type="InterPro" id="IPR045155">
    <property type="entry name" value="Beta-lactam_cat"/>
</dbReference>
<dbReference type="SUPFAM" id="SSF56601">
    <property type="entry name" value="beta-lactamase/transpeptidase-like"/>
    <property type="match status" value="1"/>
</dbReference>
<keyword evidence="6" id="KW-0732">Signal</keyword>
<dbReference type="PRINTS" id="PR00118">
    <property type="entry name" value="BLACTAMASEA"/>
</dbReference>
<dbReference type="EC" id="3.5.2.6" evidence="2 5"/>
<name>A0A099JG23_9MICO</name>
<dbReference type="Proteomes" id="UP000561726">
    <property type="component" value="Unassembled WGS sequence"/>
</dbReference>
<dbReference type="EMBL" id="JPXF01000029">
    <property type="protein sequence ID" value="KGJ76985.1"/>
    <property type="molecule type" value="Genomic_DNA"/>
</dbReference>
<dbReference type="Proteomes" id="UP000029864">
    <property type="component" value="Unassembled WGS sequence"/>
</dbReference>
<dbReference type="STRING" id="1001240.GY21_08715"/>
<dbReference type="PANTHER" id="PTHR35333">
    <property type="entry name" value="BETA-LACTAMASE"/>
    <property type="match status" value="1"/>
</dbReference>
<evidence type="ECO:0000313" key="9">
    <source>
        <dbReference type="EMBL" id="MBB5640543.1"/>
    </source>
</evidence>
<dbReference type="EMBL" id="JACHBQ010000001">
    <property type="protein sequence ID" value="MBB5640543.1"/>
    <property type="molecule type" value="Genomic_DNA"/>
</dbReference>
<dbReference type="Gene3D" id="3.40.710.10">
    <property type="entry name" value="DD-peptidase/beta-lactamase superfamily"/>
    <property type="match status" value="1"/>
</dbReference>
<dbReference type="PANTHER" id="PTHR35333:SF3">
    <property type="entry name" value="BETA-LACTAMASE-TYPE TRANSPEPTIDASE FOLD CONTAINING PROTEIN"/>
    <property type="match status" value="1"/>
</dbReference>
<dbReference type="Pfam" id="PF13354">
    <property type="entry name" value="Beta-lactamase2"/>
    <property type="match status" value="1"/>
</dbReference>
<comment type="caution">
    <text evidence="8">The sequence shown here is derived from an EMBL/GenBank/DDBJ whole genome shotgun (WGS) entry which is preliminary data.</text>
</comment>
<feature type="signal peptide" evidence="6">
    <location>
        <begin position="1"/>
        <end position="26"/>
    </location>
</feature>
<dbReference type="InterPro" id="IPR023650">
    <property type="entry name" value="Beta-lactam_class-A_AS"/>
</dbReference>
<evidence type="ECO:0000313" key="10">
    <source>
        <dbReference type="Proteomes" id="UP000029864"/>
    </source>
</evidence>
<evidence type="ECO:0000256" key="3">
    <source>
        <dbReference type="ARBA" id="ARBA00022801"/>
    </source>
</evidence>
<evidence type="ECO:0000256" key="4">
    <source>
        <dbReference type="ARBA" id="ARBA00023251"/>
    </source>
</evidence>
<evidence type="ECO:0000313" key="11">
    <source>
        <dbReference type="Proteomes" id="UP000561726"/>
    </source>
</evidence>
<comment type="similarity">
    <text evidence="1 5">Belongs to the class-A beta-lactamase family.</text>
</comment>
<comment type="catalytic activity">
    <reaction evidence="5">
        <text>a beta-lactam + H2O = a substituted beta-amino acid</text>
        <dbReference type="Rhea" id="RHEA:20401"/>
        <dbReference type="ChEBI" id="CHEBI:15377"/>
        <dbReference type="ChEBI" id="CHEBI:35627"/>
        <dbReference type="ChEBI" id="CHEBI:140347"/>
        <dbReference type="EC" id="3.5.2.6"/>
    </reaction>
</comment>
<dbReference type="NCBIfam" id="NF033103">
    <property type="entry name" value="bla_class_A"/>
    <property type="match status" value="1"/>
</dbReference>
<reference evidence="8 10" key="1">
    <citation type="submission" date="2014-08" db="EMBL/GenBank/DDBJ databases">
        <authorList>
            <person name="Sisinthy S."/>
        </authorList>
    </citation>
    <scope>NUCLEOTIDE SEQUENCE [LARGE SCALE GENOMIC DNA]</scope>
    <source>
        <strain evidence="8 10">RuG17</strain>
    </source>
</reference>
<dbReference type="InterPro" id="IPR000871">
    <property type="entry name" value="Beta-lactam_class-A"/>
</dbReference>
<accession>A0A099JG23</accession>
<dbReference type="GO" id="GO:0030655">
    <property type="term" value="P:beta-lactam antibiotic catabolic process"/>
    <property type="evidence" value="ECO:0007669"/>
    <property type="project" value="InterPro"/>
</dbReference>
<dbReference type="AlphaFoldDB" id="A0A099JG23"/>
<dbReference type="InterPro" id="IPR012338">
    <property type="entry name" value="Beta-lactam/transpept-like"/>
</dbReference>